<evidence type="ECO:0000313" key="1">
    <source>
        <dbReference type="EMBL" id="GAC29817.1"/>
    </source>
</evidence>
<proteinExistence type="predicted"/>
<organism evidence="1 2">
    <name type="scientific">Brumicola pallidula DSM 14239 = ACAM 615</name>
    <dbReference type="NCBI Taxonomy" id="1121922"/>
    <lineage>
        <taxon>Bacteria</taxon>
        <taxon>Pseudomonadati</taxon>
        <taxon>Pseudomonadota</taxon>
        <taxon>Gammaproteobacteria</taxon>
        <taxon>Alteromonadales</taxon>
        <taxon>Alteromonadaceae</taxon>
        <taxon>Brumicola</taxon>
    </lineage>
</organism>
<dbReference type="Proteomes" id="UP000006251">
    <property type="component" value="Unassembled WGS sequence"/>
</dbReference>
<gene>
    <name evidence="1" type="ORF">GPAL_2966</name>
</gene>
<protein>
    <submittedName>
        <fullName evidence="1">Uncharacterized protein</fullName>
    </submittedName>
</protein>
<accession>K6ZHK4</accession>
<dbReference type="EMBL" id="BAEQ01000050">
    <property type="protein sequence ID" value="GAC29817.1"/>
    <property type="molecule type" value="Genomic_DNA"/>
</dbReference>
<reference evidence="2" key="1">
    <citation type="journal article" date="2014" name="Environ. Microbiol.">
        <title>Comparative genomics of the marine bacterial genus Glaciecola reveals the high degree of genomic diversity and genomic characteristic for cold adaptation.</title>
        <authorList>
            <person name="Qin Q.L."/>
            <person name="Xie B.B."/>
            <person name="Yu Y."/>
            <person name="Shu Y.L."/>
            <person name="Rong J.C."/>
            <person name="Zhang Y.J."/>
            <person name="Zhao D.L."/>
            <person name="Chen X.L."/>
            <person name="Zhang X.Y."/>
            <person name="Chen B."/>
            <person name="Zhou B.C."/>
            <person name="Zhang Y.Z."/>
        </authorList>
    </citation>
    <scope>NUCLEOTIDE SEQUENCE [LARGE SCALE GENOMIC DNA]</scope>
    <source>
        <strain evidence="2">ACAM 615</strain>
    </source>
</reference>
<dbReference type="AlphaFoldDB" id="K6ZHK4"/>
<name>K6ZHK4_9ALTE</name>
<evidence type="ECO:0000313" key="2">
    <source>
        <dbReference type="Proteomes" id="UP000006251"/>
    </source>
</evidence>
<sequence length="41" mass="4496">MAPTTSAINAKTTLLVYGRKCENSHESIEVLLFNEVPFGVD</sequence>
<comment type="caution">
    <text evidence="1">The sequence shown here is derived from an EMBL/GenBank/DDBJ whole genome shotgun (WGS) entry which is preliminary data.</text>
</comment>
<keyword evidence="2" id="KW-1185">Reference proteome</keyword>